<feature type="domain" description="SPOR" evidence="2">
    <location>
        <begin position="23"/>
        <end position="113"/>
    </location>
</feature>
<reference evidence="3" key="1">
    <citation type="journal article" date="2021" name="Front. Microbiol.">
        <title>Comprehensive Comparative Genomics and Phenotyping of Methylobacterium Species.</title>
        <authorList>
            <person name="Alessa O."/>
            <person name="Ogura Y."/>
            <person name="Fujitani Y."/>
            <person name="Takami H."/>
            <person name="Hayashi T."/>
            <person name="Sahin N."/>
            <person name="Tani A."/>
        </authorList>
    </citation>
    <scope>NUCLEOTIDE SEQUENCE</scope>
    <source>
        <strain evidence="3">DSM 23674</strain>
    </source>
</reference>
<evidence type="ECO:0000313" key="4">
    <source>
        <dbReference type="Proteomes" id="UP001055101"/>
    </source>
</evidence>
<name>A0ABQ4TJY4_9HYPH</name>
<dbReference type="InterPro" id="IPR007730">
    <property type="entry name" value="SPOR-like_dom"/>
</dbReference>
<keyword evidence="4" id="KW-1185">Reference proteome</keyword>
<comment type="caution">
    <text evidence="3">The sequence shown here is derived from an EMBL/GenBank/DDBJ whole genome shotgun (WGS) entry which is preliminary data.</text>
</comment>
<dbReference type="Gene3D" id="3.30.70.1070">
    <property type="entry name" value="Sporulation related repeat"/>
    <property type="match status" value="1"/>
</dbReference>
<accession>A0ABQ4TJY4</accession>
<sequence>MTDLRAWPIGLLIPLLISSGQAASPAGPYWIVAGSFSNPDYAQVQYEAVRRASEAVKRCGFQPFNDFSGKFAGFNEGFDVVAVGGYATRAAAETDLARLRVCVPNIYVRRGRYLGE</sequence>
<dbReference type="InterPro" id="IPR036680">
    <property type="entry name" value="SPOR-like_sf"/>
</dbReference>
<evidence type="ECO:0000259" key="2">
    <source>
        <dbReference type="PROSITE" id="PS51724"/>
    </source>
</evidence>
<dbReference type="Proteomes" id="UP001055101">
    <property type="component" value="Unassembled WGS sequence"/>
</dbReference>
<dbReference type="PROSITE" id="PS51724">
    <property type="entry name" value="SPOR"/>
    <property type="match status" value="1"/>
</dbReference>
<evidence type="ECO:0000256" key="1">
    <source>
        <dbReference type="SAM" id="SignalP"/>
    </source>
</evidence>
<proteinExistence type="predicted"/>
<dbReference type="Pfam" id="PF05036">
    <property type="entry name" value="SPOR"/>
    <property type="match status" value="1"/>
</dbReference>
<reference evidence="3" key="2">
    <citation type="submission" date="2021-08" db="EMBL/GenBank/DDBJ databases">
        <authorList>
            <person name="Tani A."/>
            <person name="Ola A."/>
            <person name="Ogura Y."/>
            <person name="Katsura K."/>
            <person name="Hayashi T."/>
        </authorList>
    </citation>
    <scope>NUCLEOTIDE SEQUENCE</scope>
    <source>
        <strain evidence="3">DSM 23674</strain>
    </source>
</reference>
<dbReference type="RefSeq" id="WP_238231568.1">
    <property type="nucleotide sequence ID" value="NZ_BPRA01000007.1"/>
</dbReference>
<organism evidence="3 4">
    <name type="scientific">Methylobacterium thuringiense</name>
    <dbReference type="NCBI Taxonomy" id="1003091"/>
    <lineage>
        <taxon>Bacteria</taxon>
        <taxon>Pseudomonadati</taxon>
        <taxon>Pseudomonadota</taxon>
        <taxon>Alphaproteobacteria</taxon>
        <taxon>Hyphomicrobiales</taxon>
        <taxon>Methylobacteriaceae</taxon>
        <taxon>Methylobacterium</taxon>
    </lineage>
</organism>
<gene>
    <name evidence="3" type="ORF">EKPJFOCH_1710</name>
</gene>
<keyword evidence="1" id="KW-0732">Signal</keyword>
<dbReference type="SUPFAM" id="SSF110997">
    <property type="entry name" value="Sporulation related repeat"/>
    <property type="match status" value="1"/>
</dbReference>
<evidence type="ECO:0000313" key="3">
    <source>
        <dbReference type="EMBL" id="GJE55221.1"/>
    </source>
</evidence>
<feature type="chain" id="PRO_5045200924" description="SPOR domain-containing protein" evidence="1">
    <location>
        <begin position="23"/>
        <end position="116"/>
    </location>
</feature>
<feature type="signal peptide" evidence="1">
    <location>
        <begin position="1"/>
        <end position="22"/>
    </location>
</feature>
<protein>
    <recommendedName>
        <fullName evidence="2">SPOR domain-containing protein</fullName>
    </recommendedName>
</protein>
<dbReference type="EMBL" id="BPRA01000007">
    <property type="protein sequence ID" value="GJE55221.1"/>
    <property type="molecule type" value="Genomic_DNA"/>
</dbReference>